<proteinExistence type="predicted"/>
<accession>A0A1H9NSY0</accession>
<organism evidence="2 3">
    <name type="scientific">Streptomyces qinglanensis</name>
    <dbReference type="NCBI Taxonomy" id="943816"/>
    <lineage>
        <taxon>Bacteria</taxon>
        <taxon>Bacillati</taxon>
        <taxon>Actinomycetota</taxon>
        <taxon>Actinomycetes</taxon>
        <taxon>Kitasatosporales</taxon>
        <taxon>Streptomycetaceae</taxon>
        <taxon>Streptomyces</taxon>
    </lineage>
</organism>
<evidence type="ECO:0000256" key="1">
    <source>
        <dbReference type="SAM" id="MobiDB-lite"/>
    </source>
</evidence>
<feature type="region of interest" description="Disordered" evidence="1">
    <location>
        <begin position="64"/>
        <end position="92"/>
    </location>
</feature>
<gene>
    <name evidence="2" type="ORF">SAMN05421870_101640</name>
</gene>
<dbReference type="RefSeq" id="WP_074998516.1">
    <property type="nucleotide sequence ID" value="NZ_FOGO01000001.1"/>
</dbReference>
<protein>
    <submittedName>
        <fullName evidence="2">Uncharacterized protein</fullName>
    </submittedName>
</protein>
<evidence type="ECO:0000313" key="3">
    <source>
        <dbReference type="Proteomes" id="UP000182841"/>
    </source>
</evidence>
<dbReference type="OrthoDB" id="4112936at2"/>
<dbReference type="EMBL" id="FOGO01000001">
    <property type="protein sequence ID" value="SER39022.1"/>
    <property type="molecule type" value="Genomic_DNA"/>
</dbReference>
<feature type="compositionally biased region" description="Acidic residues" evidence="1">
    <location>
        <begin position="66"/>
        <end position="75"/>
    </location>
</feature>
<reference evidence="3" key="1">
    <citation type="submission" date="2016-10" db="EMBL/GenBank/DDBJ databases">
        <authorList>
            <person name="Varghese N."/>
            <person name="Submissions S."/>
        </authorList>
    </citation>
    <scope>NUCLEOTIDE SEQUENCE [LARGE SCALE GENOMIC DNA]</scope>
    <source>
        <strain evidence="3">CGMCC 4.6825</strain>
    </source>
</reference>
<dbReference type="AlphaFoldDB" id="A0A1H9NSY0"/>
<sequence>MPAGSAAVSAARRRRSLAILLGIAVLAGAGLGTWATGTWPFDRQSYCWGAWEVREGDRVPRVLDENSADSEDEERSGEQSAPPRKGRRATCSVALRDKSGSEYDERIEAEVATVPRGSKERRDWLRTYLDADSAPLPDGLPGLVGRTRAVFVLPEGCDSADGLPTAVTVEGVRTSPLPASMGSEEEVADLLLSLAGTAARASGCAPEEPFEAVSPLARADADDGLTAQGGELCRIPGLRFALDADDHYDSGVGAVRDDLQTCSVLDTADVRNPVRAALFAAVSRPRLTALFTGLADGGSPGKGWRGTGEVGEEHGLLTATCAGRPTVFFLQLDAFLAAHADPDPRRVFAAAANSVADRLGCPAVAPGS</sequence>
<keyword evidence="3" id="KW-1185">Reference proteome</keyword>
<name>A0A1H9NSY0_9ACTN</name>
<evidence type="ECO:0000313" key="2">
    <source>
        <dbReference type="EMBL" id="SER39022.1"/>
    </source>
</evidence>
<dbReference type="Proteomes" id="UP000182841">
    <property type="component" value="Unassembled WGS sequence"/>
</dbReference>